<dbReference type="SUPFAM" id="SSF81901">
    <property type="entry name" value="HCP-like"/>
    <property type="match status" value="1"/>
</dbReference>
<protein>
    <recommendedName>
        <fullName evidence="4">Sel1 domain protein repeat-containing protein</fullName>
    </recommendedName>
</protein>
<proteinExistence type="predicted"/>
<dbReference type="Gene3D" id="1.25.40.10">
    <property type="entry name" value="Tetratricopeptide repeat domain"/>
    <property type="match status" value="1"/>
</dbReference>
<keyword evidence="1" id="KW-0812">Transmembrane</keyword>
<dbReference type="InterPro" id="IPR011990">
    <property type="entry name" value="TPR-like_helical_dom_sf"/>
</dbReference>
<dbReference type="AlphaFoldDB" id="A0A1Y5E835"/>
<evidence type="ECO:0000313" key="3">
    <source>
        <dbReference type="Proteomes" id="UP000243053"/>
    </source>
</evidence>
<dbReference type="Proteomes" id="UP000243053">
    <property type="component" value="Unassembled WGS sequence"/>
</dbReference>
<evidence type="ECO:0000256" key="1">
    <source>
        <dbReference type="SAM" id="Phobius"/>
    </source>
</evidence>
<keyword evidence="1" id="KW-0472">Membrane</keyword>
<evidence type="ECO:0000313" key="2">
    <source>
        <dbReference type="EMBL" id="OUR77606.1"/>
    </source>
</evidence>
<keyword evidence="1" id="KW-1133">Transmembrane helix</keyword>
<dbReference type="EMBL" id="MAAF01000086">
    <property type="protein sequence ID" value="OUR77606.1"/>
    <property type="molecule type" value="Genomic_DNA"/>
</dbReference>
<sequence length="536" mass="61312">MYLSKIYLFIIVMSSMTSLSSSSFFLSAYLTKQLSHDNYRVGQLTFALKQNHITALTIKEHKTNLGSTQWLTLNRELAKTQTIAALKLGNWYQQAAEHESNSISINKAIMWFEQAIRLGSKKAVYMLAQLYYQQDQIAKAQITLEGLSDEIVDNDLAEASLLLRINMVIELGNVELLKLLLKSDELTLSDNIQTHRLLADIDKYSVIGDRKILASKTNNKTDVNFKNSSECLTSLQLFATNLSHLKHIEKLIKRFTEQQALAKYICLPTPQYISIKALDCIAQVDQAISCDEIRWQSVTKDVNTRHIGLMLKEGGANVHLGILYFDTKDNSDVFSHEVSHLLGFVDEYPLTKGHDKCQGVQQETFAHNIAVLNRYYQGEHKEVRASVLDNIPWAQSINASTPILQEIHSRTGDKKHWRLGTPNEYQNEIGVYLSESCQKSNAINNFTFTNVESAYSSFKPLNRRTQLRYFENDFPEEYLTMLERRPSDFLMPSFHYNIALSLYQQGQISKVKYWIDNAAKWEGNAVRKLKVLKGKL</sequence>
<comment type="caution">
    <text evidence="2">The sequence shown here is derived from an EMBL/GenBank/DDBJ whole genome shotgun (WGS) entry which is preliminary data.</text>
</comment>
<feature type="transmembrane region" description="Helical" evidence="1">
    <location>
        <begin position="6"/>
        <end position="30"/>
    </location>
</feature>
<evidence type="ECO:0008006" key="4">
    <source>
        <dbReference type="Google" id="ProtNLM"/>
    </source>
</evidence>
<organism evidence="2 3">
    <name type="scientific">Colwellia psychrerythraea</name>
    <name type="common">Vibrio psychroerythus</name>
    <dbReference type="NCBI Taxonomy" id="28229"/>
    <lineage>
        <taxon>Bacteria</taxon>
        <taxon>Pseudomonadati</taxon>
        <taxon>Pseudomonadota</taxon>
        <taxon>Gammaproteobacteria</taxon>
        <taxon>Alteromonadales</taxon>
        <taxon>Colwelliaceae</taxon>
        <taxon>Colwellia</taxon>
    </lineage>
</organism>
<reference evidence="3" key="1">
    <citation type="journal article" date="2017" name="Proc. Natl. Acad. Sci. U.S.A.">
        <title>Simulation of Deepwater Horizon oil plume reveals substrate specialization within a complex community of hydrocarbon degraders.</title>
        <authorList>
            <person name="Hu P."/>
            <person name="Dubinsky E.A."/>
            <person name="Probst A.J."/>
            <person name="Wang J."/>
            <person name="Sieber C.M.K."/>
            <person name="Tom L.M."/>
            <person name="Gardinali P."/>
            <person name="Banfield J.F."/>
            <person name="Atlas R.M."/>
            <person name="Andersen G.L."/>
        </authorList>
    </citation>
    <scope>NUCLEOTIDE SEQUENCE [LARGE SCALE GENOMIC DNA]</scope>
</reference>
<gene>
    <name evidence="2" type="ORF">A9Q75_15015</name>
</gene>
<accession>A0A1Y5E835</accession>
<name>A0A1Y5E835_COLPS</name>